<feature type="domain" description="Signal transduction histidine kinase internal region" evidence="2">
    <location>
        <begin position="77"/>
        <end position="155"/>
    </location>
</feature>
<accession>A0A554X2F4</accession>
<keyword evidence="3" id="KW-0808">Transferase</keyword>
<dbReference type="PANTHER" id="PTHR34220:SF7">
    <property type="entry name" value="SENSOR HISTIDINE KINASE YPDA"/>
    <property type="match status" value="1"/>
</dbReference>
<dbReference type="Proteomes" id="UP000317763">
    <property type="component" value="Unassembled WGS sequence"/>
</dbReference>
<dbReference type="InterPro" id="IPR036890">
    <property type="entry name" value="HATPase_C_sf"/>
</dbReference>
<dbReference type="GO" id="GO:0000155">
    <property type="term" value="F:phosphorelay sensor kinase activity"/>
    <property type="evidence" value="ECO:0007669"/>
    <property type="project" value="InterPro"/>
</dbReference>
<dbReference type="InterPro" id="IPR050640">
    <property type="entry name" value="Bact_2-comp_sensor_kinase"/>
</dbReference>
<dbReference type="AlphaFoldDB" id="A0A554X2F4"/>
<keyword evidence="1" id="KW-0472">Membrane</keyword>
<dbReference type="Pfam" id="PF06580">
    <property type="entry name" value="His_kinase"/>
    <property type="match status" value="1"/>
</dbReference>
<dbReference type="EC" id="2.7.13.3" evidence="3"/>
<feature type="transmembrane region" description="Helical" evidence="1">
    <location>
        <begin position="12"/>
        <end position="36"/>
    </location>
</feature>
<keyword evidence="1" id="KW-0812">Transmembrane</keyword>
<evidence type="ECO:0000313" key="4">
    <source>
        <dbReference type="Proteomes" id="UP000317763"/>
    </source>
</evidence>
<dbReference type="STRING" id="307486.GCA_000807215_00235"/>
<keyword evidence="4" id="KW-1185">Reference proteome</keyword>
<comment type="caution">
    <text evidence="3">The sequence shown here is derived from an EMBL/GenBank/DDBJ whole genome shotgun (WGS) entry which is preliminary data.</text>
</comment>
<dbReference type="Gene3D" id="3.30.565.10">
    <property type="entry name" value="Histidine kinase-like ATPase, C-terminal domain"/>
    <property type="match status" value="1"/>
</dbReference>
<organism evidence="3 4">
    <name type="scientific">Tepidimonas taiwanensis</name>
    <dbReference type="NCBI Taxonomy" id="307486"/>
    <lineage>
        <taxon>Bacteria</taxon>
        <taxon>Pseudomonadati</taxon>
        <taxon>Pseudomonadota</taxon>
        <taxon>Betaproteobacteria</taxon>
        <taxon>Burkholderiales</taxon>
        <taxon>Tepidimonas</taxon>
    </lineage>
</organism>
<dbReference type="GO" id="GO:0016020">
    <property type="term" value="C:membrane"/>
    <property type="evidence" value="ECO:0007669"/>
    <property type="project" value="InterPro"/>
</dbReference>
<evidence type="ECO:0000256" key="1">
    <source>
        <dbReference type="SAM" id="Phobius"/>
    </source>
</evidence>
<protein>
    <submittedName>
        <fullName evidence="3">Sensor histidine kinase YehU</fullName>
        <ecNumber evidence="3">2.7.13.3</ecNumber>
    </submittedName>
</protein>
<sequence>MVVWCLARRYPAPVGVVLATVAAVMMAPLGHAWMVAYRVPPGTDPLRHTAWVLMWLAMAALWEAWQRQRLLPALVNARLQALHARMQPHFLFNSLNSVLALIRRDPERAETLLEDLAELYRALLKEPRHQVTLAEELALARSYLAVEQARLGERLAVQWRVDAAPMDALLPSLTLQPLVENAVVHGVEPRLRGGCVTVEAFADASQLVLFVRNPIVDADRPAAQGHGIALNNLRERLALHHGASARLRVYESDGEFVAQVSVPLKRKAATEPSTLNDAPRRSGS</sequence>
<evidence type="ECO:0000313" key="3">
    <source>
        <dbReference type="EMBL" id="TSE30008.1"/>
    </source>
</evidence>
<dbReference type="SUPFAM" id="SSF55874">
    <property type="entry name" value="ATPase domain of HSP90 chaperone/DNA topoisomerase II/histidine kinase"/>
    <property type="match status" value="1"/>
</dbReference>
<dbReference type="InterPro" id="IPR010559">
    <property type="entry name" value="Sig_transdc_His_kin_internal"/>
</dbReference>
<gene>
    <name evidence="3" type="primary">yehU</name>
    <name evidence="3" type="ORF">Ttaiw_02099</name>
</gene>
<dbReference type="PANTHER" id="PTHR34220">
    <property type="entry name" value="SENSOR HISTIDINE KINASE YPDA"/>
    <property type="match status" value="1"/>
</dbReference>
<name>A0A554X2F4_9BURK</name>
<keyword evidence="1" id="KW-1133">Transmembrane helix</keyword>
<dbReference type="EMBL" id="VJOM01000027">
    <property type="protein sequence ID" value="TSE30008.1"/>
    <property type="molecule type" value="Genomic_DNA"/>
</dbReference>
<keyword evidence="3" id="KW-0418">Kinase</keyword>
<proteinExistence type="predicted"/>
<evidence type="ECO:0000259" key="2">
    <source>
        <dbReference type="Pfam" id="PF06580"/>
    </source>
</evidence>
<reference evidence="3 4" key="1">
    <citation type="submission" date="2019-07" db="EMBL/GenBank/DDBJ databases">
        <title>Tepidimonas taiwanensis I1-1 draft genome.</title>
        <authorList>
            <person name="Da Costa M.S."/>
            <person name="Froufe H.J.C."/>
            <person name="Egas C."/>
            <person name="Albuquerque L."/>
        </authorList>
    </citation>
    <scope>NUCLEOTIDE SEQUENCE [LARGE SCALE GENOMIC DNA]</scope>
    <source>
        <strain evidence="3 4">I1-1</strain>
    </source>
</reference>